<dbReference type="Pfam" id="PF16901">
    <property type="entry name" value="DAO_C"/>
    <property type="match status" value="1"/>
</dbReference>
<dbReference type="GO" id="GO:0009331">
    <property type="term" value="C:glycerol-3-phosphate dehydrogenase (FAD) complex"/>
    <property type="evidence" value="ECO:0007669"/>
    <property type="project" value="UniProtKB-UniRule"/>
</dbReference>
<evidence type="ECO:0000256" key="7">
    <source>
        <dbReference type="RuleBase" id="RU361217"/>
    </source>
</evidence>
<name>A0AA41ULX0_9BACT</name>
<evidence type="ECO:0000256" key="3">
    <source>
        <dbReference type="ARBA" id="ARBA00022630"/>
    </source>
</evidence>
<evidence type="ECO:0000259" key="9">
    <source>
        <dbReference type="Pfam" id="PF16901"/>
    </source>
</evidence>
<keyword evidence="4" id="KW-0319">Glycerol metabolism</keyword>
<gene>
    <name evidence="10" type="ORF">MRX98_19860</name>
</gene>
<dbReference type="SUPFAM" id="SSF51905">
    <property type="entry name" value="FAD/NAD(P)-binding domain"/>
    <property type="match status" value="1"/>
</dbReference>
<dbReference type="Pfam" id="PF01266">
    <property type="entry name" value="DAO"/>
    <property type="match status" value="1"/>
</dbReference>
<dbReference type="Gene3D" id="3.50.50.60">
    <property type="entry name" value="FAD/NAD(P)-binding domain"/>
    <property type="match status" value="1"/>
</dbReference>
<comment type="caution">
    <text evidence="10">The sequence shown here is derived from an EMBL/GenBank/DDBJ whole genome shotgun (WGS) entry which is preliminary data.</text>
</comment>
<dbReference type="EC" id="1.1.5.3" evidence="7"/>
<accession>A0AA41ULX0</accession>
<dbReference type="PANTHER" id="PTHR11985">
    <property type="entry name" value="GLYCEROL-3-PHOSPHATE DEHYDROGENASE"/>
    <property type="match status" value="1"/>
</dbReference>
<dbReference type="AlphaFoldDB" id="A0AA41ULX0"/>
<dbReference type="InterPro" id="IPR031656">
    <property type="entry name" value="DAO_C"/>
</dbReference>
<evidence type="ECO:0000259" key="8">
    <source>
        <dbReference type="Pfam" id="PF01266"/>
    </source>
</evidence>
<dbReference type="RefSeq" id="WP_246914275.1">
    <property type="nucleotide sequence ID" value="NZ_JALJRB010000035.1"/>
</dbReference>
<keyword evidence="3 7" id="KW-0285">Flavoprotein</keyword>
<comment type="similarity">
    <text evidence="2 7">Belongs to the FAD-dependent glycerol-3-phosphate dehydrogenase family.</text>
</comment>
<keyword evidence="11" id="KW-1185">Reference proteome</keyword>
<dbReference type="InterPro" id="IPR000447">
    <property type="entry name" value="G3P_DH_FAD-dep"/>
</dbReference>
<dbReference type="GO" id="GO:0006071">
    <property type="term" value="P:glycerol metabolic process"/>
    <property type="evidence" value="ECO:0007669"/>
    <property type="project" value="UniProtKB-KW"/>
</dbReference>
<dbReference type="PANTHER" id="PTHR11985:SF35">
    <property type="entry name" value="ANAEROBIC GLYCEROL-3-PHOSPHATE DEHYDROGENASE SUBUNIT A"/>
    <property type="match status" value="1"/>
</dbReference>
<evidence type="ECO:0000256" key="1">
    <source>
        <dbReference type="ARBA" id="ARBA00001974"/>
    </source>
</evidence>
<sequence length="523" mass="57234">MNRSEMMSRVAARTSPWDMLVIGGGATGVGIAVDAAARGYDILLLEQNDFGKGTSSRSTKLIHGGVRYLQQGNVALVMDALKERGCLRANAPHLVHDMAFVVPNYDWWEAPFYGIGLKVYDLLAGRYGFGPSKRLSKQETLERIPNIRQEGLRGGIIYHDGQFDDARLLINLARTAAHQGATVINYAPVTRLIKDDQGYVEGATFTDAETGEVHHVRAKVVINATGPFADDVRHMDDAQAQAMIAPSQGIHLVFDGSFLPGKSAIMVPHTKDGRVMFAIPYLGATLVGTTDTPITQCDLEPRPMAPEIDFILETAGTYLEKVPTRKDIRSMFAGIRPLVKAAEDAPTATLSRDHTIHISRSGMITIAGGKWTTYRQMAEECIDHALALTDLPLRSCATKSLNIHGYHKTPEKFGPLALYGADAPALNDLLDADPARRERLHPRMPTLAGEVLWAVRFEAARTVDDFLARRTRSLLLDARAAWEMAPGVAAVMAKELGRDAAWRDRQVAAFQQLAATYLPEGSD</sequence>
<feature type="domain" description="FAD dependent oxidoreductase" evidence="8">
    <location>
        <begin position="18"/>
        <end position="375"/>
    </location>
</feature>
<protein>
    <recommendedName>
        <fullName evidence="7">Glycerol-3-phosphate dehydrogenase</fullName>
        <ecNumber evidence="7">1.1.5.3</ecNumber>
    </recommendedName>
</protein>
<evidence type="ECO:0000313" key="10">
    <source>
        <dbReference type="EMBL" id="MCJ8502842.1"/>
    </source>
</evidence>
<keyword evidence="6 7" id="KW-0560">Oxidoreductase</keyword>
<dbReference type="Gene3D" id="1.10.8.870">
    <property type="entry name" value="Alpha-glycerophosphate oxidase, cap domain"/>
    <property type="match status" value="1"/>
</dbReference>
<evidence type="ECO:0000256" key="2">
    <source>
        <dbReference type="ARBA" id="ARBA00007330"/>
    </source>
</evidence>
<dbReference type="InterPro" id="IPR006076">
    <property type="entry name" value="FAD-dep_OxRdtase"/>
</dbReference>
<reference evidence="10" key="1">
    <citation type="submission" date="2022-04" db="EMBL/GenBank/DDBJ databases">
        <title>Desulfatitalea alkaliphila sp. nov., a novel anaerobic sulfate-reducing bacterium isolated from terrestrial mud volcano, Taman Peninsula, Russia.</title>
        <authorList>
            <person name="Khomyakova M.A."/>
            <person name="Merkel A.Y."/>
            <person name="Slobodkin A.I."/>
        </authorList>
    </citation>
    <scope>NUCLEOTIDE SEQUENCE</scope>
    <source>
        <strain evidence="10">M08but</strain>
    </source>
</reference>
<dbReference type="InterPro" id="IPR036188">
    <property type="entry name" value="FAD/NAD-bd_sf"/>
</dbReference>
<dbReference type="PROSITE" id="PS00978">
    <property type="entry name" value="FAD_G3PDH_2"/>
    <property type="match status" value="1"/>
</dbReference>
<comment type="cofactor">
    <cofactor evidence="1 7">
        <name>FAD</name>
        <dbReference type="ChEBI" id="CHEBI:57692"/>
    </cofactor>
</comment>
<evidence type="ECO:0000313" key="11">
    <source>
        <dbReference type="Proteomes" id="UP001165427"/>
    </source>
</evidence>
<feature type="domain" description="Alpha-glycerophosphate oxidase C-terminal" evidence="9">
    <location>
        <begin position="417"/>
        <end position="501"/>
    </location>
</feature>
<proteinExistence type="inferred from homology"/>
<dbReference type="Proteomes" id="UP001165427">
    <property type="component" value="Unassembled WGS sequence"/>
</dbReference>
<dbReference type="PRINTS" id="PR01001">
    <property type="entry name" value="FADG3PDH"/>
</dbReference>
<dbReference type="GO" id="GO:0046168">
    <property type="term" value="P:glycerol-3-phosphate catabolic process"/>
    <property type="evidence" value="ECO:0007669"/>
    <property type="project" value="TreeGrafter"/>
</dbReference>
<keyword evidence="5" id="KW-0274">FAD</keyword>
<dbReference type="EMBL" id="JALJRB010000035">
    <property type="protein sequence ID" value="MCJ8502842.1"/>
    <property type="molecule type" value="Genomic_DNA"/>
</dbReference>
<dbReference type="InterPro" id="IPR038299">
    <property type="entry name" value="DAO_C_sf"/>
</dbReference>
<dbReference type="GO" id="GO:0004368">
    <property type="term" value="F:glycerol-3-phosphate dehydrogenase (quinone) activity"/>
    <property type="evidence" value="ECO:0007669"/>
    <property type="project" value="UniProtKB-EC"/>
</dbReference>
<dbReference type="PROSITE" id="PS00977">
    <property type="entry name" value="FAD_G3PDH_1"/>
    <property type="match status" value="1"/>
</dbReference>
<evidence type="ECO:0000256" key="5">
    <source>
        <dbReference type="ARBA" id="ARBA00022827"/>
    </source>
</evidence>
<evidence type="ECO:0000256" key="6">
    <source>
        <dbReference type="ARBA" id="ARBA00023002"/>
    </source>
</evidence>
<evidence type="ECO:0000256" key="4">
    <source>
        <dbReference type="ARBA" id="ARBA00022798"/>
    </source>
</evidence>
<comment type="catalytic activity">
    <reaction evidence="7">
        <text>a quinone + sn-glycerol 3-phosphate = dihydroxyacetone phosphate + a quinol</text>
        <dbReference type="Rhea" id="RHEA:18977"/>
        <dbReference type="ChEBI" id="CHEBI:24646"/>
        <dbReference type="ChEBI" id="CHEBI:57597"/>
        <dbReference type="ChEBI" id="CHEBI:57642"/>
        <dbReference type="ChEBI" id="CHEBI:132124"/>
        <dbReference type="EC" id="1.1.5.3"/>
    </reaction>
</comment>
<organism evidence="10 11">
    <name type="scientific">Desulfatitalea alkaliphila</name>
    <dbReference type="NCBI Taxonomy" id="2929485"/>
    <lineage>
        <taxon>Bacteria</taxon>
        <taxon>Pseudomonadati</taxon>
        <taxon>Thermodesulfobacteriota</taxon>
        <taxon>Desulfobacteria</taxon>
        <taxon>Desulfobacterales</taxon>
        <taxon>Desulfosarcinaceae</taxon>
        <taxon>Desulfatitalea</taxon>
    </lineage>
</organism>
<dbReference type="Gene3D" id="3.30.9.10">
    <property type="entry name" value="D-Amino Acid Oxidase, subunit A, domain 2"/>
    <property type="match status" value="1"/>
</dbReference>